<name>A0ABN0GCZ1_9BURK</name>
<protein>
    <submittedName>
        <fullName evidence="2">Uncharacterized protein</fullName>
    </submittedName>
</protein>
<proteinExistence type="predicted"/>
<evidence type="ECO:0000313" key="3">
    <source>
        <dbReference type="Proteomes" id="UP000004682"/>
    </source>
</evidence>
<evidence type="ECO:0000313" key="2">
    <source>
        <dbReference type="EMBL" id="EIP90042.1"/>
    </source>
</evidence>
<feature type="compositionally biased region" description="Low complexity" evidence="1">
    <location>
        <begin position="47"/>
        <end position="56"/>
    </location>
</feature>
<dbReference type="Proteomes" id="UP000004682">
    <property type="component" value="Unassembled WGS sequence"/>
</dbReference>
<feature type="region of interest" description="Disordered" evidence="1">
    <location>
        <begin position="1"/>
        <end position="72"/>
    </location>
</feature>
<sequence length="84" mass="9391">MRAAQRDRAARVAARRRPRGPVKPSRPSHARKRRHIASVRPDRARRPISGRSGPSSRKPRESGNVASDCGFSESTRTVTCAIRY</sequence>
<feature type="compositionally biased region" description="Basic residues" evidence="1">
    <location>
        <begin position="13"/>
        <end position="37"/>
    </location>
</feature>
<keyword evidence="3" id="KW-1185">Reference proteome</keyword>
<organism evidence="2 3">
    <name type="scientific">Burkholderia humptydooensis MSMB43</name>
    <dbReference type="NCBI Taxonomy" id="441157"/>
    <lineage>
        <taxon>Bacteria</taxon>
        <taxon>Pseudomonadati</taxon>
        <taxon>Pseudomonadota</taxon>
        <taxon>Betaproteobacteria</taxon>
        <taxon>Burkholderiales</taxon>
        <taxon>Burkholderiaceae</taxon>
        <taxon>Burkholderia</taxon>
        <taxon>pseudomallei group</taxon>
    </lineage>
</organism>
<gene>
    <name evidence="2" type="ORF">A33K_13626</name>
</gene>
<reference evidence="3" key="1">
    <citation type="journal article" date="2012" name="J. Bacteriol.">
        <title>Revised Genome Sequence of Burkholderia thailandensis MSMB43 with Improved Annotation.</title>
        <authorList>
            <person name="Zhuo Y."/>
            <person name="Liu L."/>
            <person name="Wang Q."/>
            <person name="Liu X."/>
            <person name="Ren B."/>
            <person name="Liu M."/>
            <person name="Ni P."/>
            <person name="Cheng Y.Q."/>
            <person name="Zhang L."/>
        </authorList>
    </citation>
    <scope>NUCLEOTIDE SEQUENCE [LARGE SCALE GENOMIC DNA]</scope>
    <source>
        <strain evidence="3">MSMB43</strain>
    </source>
</reference>
<feature type="compositionally biased region" description="Basic and acidic residues" evidence="1">
    <location>
        <begin position="1"/>
        <end position="10"/>
    </location>
</feature>
<dbReference type="EMBL" id="JH692061">
    <property type="protein sequence ID" value="EIP90042.1"/>
    <property type="molecule type" value="Genomic_DNA"/>
</dbReference>
<accession>A0ABN0GCZ1</accession>
<evidence type="ECO:0000256" key="1">
    <source>
        <dbReference type="SAM" id="MobiDB-lite"/>
    </source>
</evidence>